<sequence length="91" mass="10223">MDIEKLSSDKIGLMKNIIEIPNVLGEPKYRIFSSMLGDISQINLLKDHNFGKPMVLGGAGGDKNAEMAVLKASVETLERYCNCFYTEYYLK</sequence>
<organism evidence="1 2">
    <name type="scientific">Vagococcus intermedius</name>
    <dbReference type="NCBI Taxonomy" id="2991418"/>
    <lineage>
        <taxon>Bacteria</taxon>
        <taxon>Bacillati</taxon>
        <taxon>Bacillota</taxon>
        <taxon>Bacilli</taxon>
        <taxon>Lactobacillales</taxon>
        <taxon>Enterococcaceae</taxon>
        <taxon>Vagococcus</taxon>
    </lineage>
</organism>
<dbReference type="RefSeq" id="WP_275469833.1">
    <property type="nucleotide sequence ID" value="NZ_CP110232.1"/>
</dbReference>
<reference evidence="1" key="1">
    <citation type="submission" date="2022-10" db="EMBL/GenBank/DDBJ databases">
        <title>Vagococcus sp. isolated from poultry meat.</title>
        <authorList>
            <person name="Johansson P."/>
            <person name="Bjorkroth J."/>
        </authorList>
    </citation>
    <scope>NUCLEOTIDE SEQUENCE</scope>
    <source>
        <strain evidence="1">STAA11</strain>
    </source>
</reference>
<keyword evidence="2" id="KW-1185">Reference proteome</keyword>
<proteinExistence type="predicted"/>
<dbReference type="KEGG" id="vie:OL234_03815"/>
<gene>
    <name evidence="1" type="ORF">OL234_03815</name>
</gene>
<dbReference type="Proteomes" id="UP001179647">
    <property type="component" value="Chromosome"/>
</dbReference>
<name>A0AAF0CW23_9ENTE</name>
<evidence type="ECO:0000313" key="2">
    <source>
        <dbReference type="Proteomes" id="UP001179647"/>
    </source>
</evidence>
<evidence type="ECO:0008006" key="3">
    <source>
        <dbReference type="Google" id="ProtNLM"/>
    </source>
</evidence>
<evidence type="ECO:0000313" key="1">
    <source>
        <dbReference type="EMBL" id="WEG74034.1"/>
    </source>
</evidence>
<dbReference type="EMBL" id="CP110232">
    <property type="protein sequence ID" value="WEG74034.1"/>
    <property type="molecule type" value="Genomic_DNA"/>
</dbReference>
<protein>
    <recommendedName>
        <fullName evidence="3">YcaO domain-containing protein</fullName>
    </recommendedName>
</protein>
<dbReference type="AlphaFoldDB" id="A0AAF0CW23"/>
<accession>A0AAF0CW23</accession>